<evidence type="ECO:0000313" key="5">
    <source>
        <dbReference type="Proteomes" id="UP000792457"/>
    </source>
</evidence>
<dbReference type="GO" id="GO:0003723">
    <property type="term" value="F:RNA binding"/>
    <property type="evidence" value="ECO:0007669"/>
    <property type="project" value="InterPro"/>
</dbReference>
<comment type="similarity">
    <text evidence="1">Belongs to the CSN12 family.</text>
</comment>
<keyword evidence="5" id="KW-1185">Reference proteome</keyword>
<dbReference type="Proteomes" id="UP000792457">
    <property type="component" value="Unassembled WGS sequence"/>
</dbReference>
<reference evidence="4" key="2">
    <citation type="submission" date="2017-10" db="EMBL/GenBank/DDBJ databases">
        <title>Ladona fulva Genome sequencing and assembly.</title>
        <authorList>
            <person name="Murali S."/>
            <person name="Richards S."/>
            <person name="Bandaranaike D."/>
            <person name="Bellair M."/>
            <person name="Blankenburg K."/>
            <person name="Chao H."/>
            <person name="Dinh H."/>
            <person name="Doddapaneni H."/>
            <person name="Dugan-Rocha S."/>
            <person name="Elkadiri S."/>
            <person name="Gnanaolivu R."/>
            <person name="Hernandez B."/>
            <person name="Skinner E."/>
            <person name="Javaid M."/>
            <person name="Lee S."/>
            <person name="Li M."/>
            <person name="Ming W."/>
            <person name="Munidasa M."/>
            <person name="Muniz J."/>
            <person name="Nguyen L."/>
            <person name="Hughes D."/>
            <person name="Osuji N."/>
            <person name="Pu L.-L."/>
            <person name="Puazo M."/>
            <person name="Qu C."/>
            <person name="Quiroz J."/>
            <person name="Raj R."/>
            <person name="Weissenberger G."/>
            <person name="Xin Y."/>
            <person name="Zou X."/>
            <person name="Han Y."/>
            <person name="Worley K."/>
            <person name="Muzny D."/>
            <person name="Gibbs R."/>
        </authorList>
    </citation>
    <scope>NUCLEOTIDE SEQUENCE</scope>
    <source>
        <strain evidence="4">Sampled in the wild</strain>
    </source>
</reference>
<dbReference type="GO" id="GO:0003690">
    <property type="term" value="F:double-stranded DNA binding"/>
    <property type="evidence" value="ECO:0007669"/>
    <property type="project" value="InterPro"/>
</dbReference>
<dbReference type="InterPro" id="IPR000717">
    <property type="entry name" value="PCI_dom"/>
</dbReference>
<dbReference type="GO" id="GO:0070390">
    <property type="term" value="C:transcription export complex 2"/>
    <property type="evidence" value="ECO:0007669"/>
    <property type="project" value="TreeGrafter"/>
</dbReference>
<dbReference type="SMART" id="SM00753">
    <property type="entry name" value="PAM"/>
    <property type="match status" value="1"/>
</dbReference>
<dbReference type="PROSITE" id="PS50250">
    <property type="entry name" value="PCI"/>
    <property type="match status" value="1"/>
</dbReference>
<dbReference type="PANTHER" id="PTHR12732">
    <property type="entry name" value="UNCHARACTERIZED PROTEASOME COMPONENT REGION PCI-CONTAINING"/>
    <property type="match status" value="1"/>
</dbReference>
<organism evidence="4 5">
    <name type="scientific">Ladona fulva</name>
    <name type="common">Scarce chaser dragonfly</name>
    <name type="synonym">Libellula fulva</name>
    <dbReference type="NCBI Taxonomy" id="123851"/>
    <lineage>
        <taxon>Eukaryota</taxon>
        <taxon>Metazoa</taxon>
        <taxon>Ecdysozoa</taxon>
        <taxon>Arthropoda</taxon>
        <taxon>Hexapoda</taxon>
        <taxon>Insecta</taxon>
        <taxon>Pterygota</taxon>
        <taxon>Palaeoptera</taxon>
        <taxon>Odonata</taxon>
        <taxon>Epiprocta</taxon>
        <taxon>Anisoptera</taxon>
        <taxon>Libelluloidea</taxon>
        <taxon>Libellulidae</taxon>
        <taxon>Ladona</taxon>
    </lineage>
</organism>
<dbReference type="Gene3D" id="1.10.10.10">
    <property type="entry name" value="Winged helix-like DNA-binding domain superfamily/Winged helix DNA-binding domain"/>
    <property type="match status" value="1"/>
</dbReference>
<feature type="domain" description="PCI" evidence="3">
    <location>
        <begin position="220"/>
        <end position="416"/>
    </location>
</feature>
<evidence type="ECO:0000259" key="3">
    <source>
        <dbReference type="PROSITE" id="PS50250"/>
    </source>
</evidence>
<reference evidence="4" key="1">
    <citation type="submission" date="2013-04" db="EMBL/GenBank/DDBJ databases">
        <authorList>
            <person name="Qu J."/>
            <person name="Murali S.C."/>
            <person name="Bandaranaike D."/>
            <person name="Bellair M."/>
            <person name="Blankenburg K."/>
            <person name="Chao H."/>
            <person name="Dinh H."/>
            <person name="Doddapaneni H."/>
            <person name="Downs B."/>
            <person name="Dugan-Rocha S."/>
            <person name="Elkadiri S."/>
            <person name="Gnanaolivu R.D."/>
            <person name="Hernandez B."/>
            <person name="Javaid M."/>
            <person name="Jayaseelan J.C."/>
            <person name="Lee S."/>
            <person name="Li M."/>
            <person name="Ming W."/>
            <person name="Munidasa M."/>
            <person name="Muniz J."/>
            <person name="Nguyen L."/>
            <person name="Ongeri F."/>
            <person name="Osuji N."/>
            <person name="Pu L.-L."/>
            <person name="Puazo M."/>
            <person name="Qu C."/>
            <person name="Quiroz J."/>
            <person name="Raj R."/>
            <person name="Weissenberger G."/>
            <person name="Xin Y."/>
            <person name="Zou X."/>
            <person name="Han Y."/>
            <person name="Richards S."/>
            <person name="Worley K."/>
            <person name="Muzny D."/>
            <person name="Gibbs R."/>
        </authorList>
    </citation>
    <scope>NUCLEOTIDE SEQUENCE</scope>
    <source>
        <strain evidence="4">Sampled in the wild</strain>
    </source>
</reference>
<comment type="caution">
    <text evidence="4">The sequence shown here is derived from an EMBL/GenBank/DDBJ whole genome shotgun (WGS) entry which is preliminary data.</text>
</comment>
<evidence type="ECO:0000256" key="1">
    <source>
        <dbReference type="ARBA" id="ARBA00025771"/>
    </source>
</evidence>
<evidence type="ECO:0000313" key="4">
    <source>
        <dbReference type="EMBL" id="KAG8222124.1"/>
    </source>
</evidence>
<dbReference type="AlphaFoldDB" id="A0A8K0NWC7"/>
<protein>
    <recommendedName>
        <fullName evidence="2">CSN12-like protein</fullName>
    </recommendedName>
</protein>
<proteinExistence type="inferred from homology"/>
<dbReference type="PANTHER" id="PTHR12732:SF0">
    <property type="entry name" value="PCI DOMAIN-CONTAINING PROTEIN 2"/>
    <property type="match status" value="1"/>
</dbReference>
<dbReference type="InterPro" id="IPR036388">
    <property type="entry name" value="WH-like_DNA-bd_sf"/>
</dbReference>
<dbReference type="GO" id="GO:0006368">
    <property type="term" value="P:transcription elongation by RNA polymerase II"/>
    <property type="evidence" value="ECO:0007669"/>
    <property type="project" value="TreeGrafter"/>
</dbReference>
<sequence>MFNWYTELGNMAHMSLNQYLQQVDSAWRNRDGKLLGEFLSFRHPHVVSSRLHIENPDSAVERVIDPPLDEIVAAHLRCVFSATNQEYVEAYRWQTQAMQAACKALQAQRDENWLLPMILSLCLDLRLLALSADNERSKRGQGPPRETLEKAADCLMSCFRICAADNRSSEEDTKRWGMLALVNQLFKVYFRINKLHLCRPLIRAIESTPLKDHFSLSQQVTYRYYVGRKAMFDSDYVQADEYLSFAFQRCHKQCARNKRLILIYLIPVKVLLGYMPSRRVLEKYDLLQLWDVVEAVKAGDIGRLNAAVQLHEAFFIKCGIYLLLEKLKIVTYRNLFKKVHLILNTHQIPVEAFVCALKCVSENGKQKPVSDPSNEYLGEVTADEVECIIANLIFEGKIKGYISRQHQKVVVSKSNAFPPLNSLN</sequence>
<dbReference type="Pfam" id="PF01399">
    <property type="entry name" value="PCI"/>
    <property type="match status" value="1"/>
</dbReference>
<evidence type="ECO:0000256" key="2">
    <source>
        <dbReference type="ARBA" id="ARBA00033214"/>
    </source>
</evidence>
<gene>
    <name evidence="4" type="ORF">J437_LFUL002121</name>
</gene>
<dbReference type="InterPro" id="IPR045114">
    <property type="entry name" value="Csn12-like"/>
</dbReference>
<dbReference type="OrthoDB" id="10252687at2759"/>
<dbReference type="GO" id="GO:0000973">
    <property type="term" value="P:post-transcriptional tethering of RNA polymerase II gene DNA at nuclear periphery"/>
    <property type="evidence" value="ECO:0007669"/>
    <property type="project" value="TreeGrafter"/>
</dbReference>
<dbReference type="EMBL" id="KZ308124">
    <property type="protein sequence ID" value="KAG8222124.1"/>
    <property type="molecule type" value="Genomic_DNA"/>
</dbReference>
<dbReference type="GO" id="GO:0016973">
    <property type="term" value="P:poly(A)+ mRNA export from nucleus"/>
    <property type="evidence" value="ECO:0007669"/>
    <property type="project" value="TreeGrafter"/>
</dbReference>
<name>A0A8K0NWC7_LADFU</name>
<accession>A0A8K0NWC7</accession>